<reference evidence="1" key="1">
    <citation type="submission" date="2012-04" db="EMBL/GenBank/DDBJ databases">
        <title>The Genome Sequence of Loa loa.</title>
        <authorList>
            <consortium name="The Broad Institute Genome Sequencing Platform"/>
            <consortium name="Broad Institute Genome Sequencing Center for Infectious Disease"/>
            <person name="Nutman T.B."/>
            <person name="Fink D.L."/>
            <person name="Russ C."/>
            <person name="Young S."/>
            <person name="Zeng Q."/>
            <person name="Gargeya S."/>
            <person name="Alvarado L."/>
            <person name="Berlin A."/>
            <person name="Chapman S.B."/>
            <person name="Chen Z."/>
            <person name="Freedman E."/>
            <person name="Gellesch M."/>
            <person name="Goldberg J."/>
            <person name="Griggs A."/>
            <person name="Gujja S."/>
            <person name="Heilman E.R."/>
            <person name="Heiman D."/>
            <person name="Howarth C."/>
            <person name="Mehta T."/>
            <person name="Neiman D."/>
            <person name="Pearson M."/>
            <person name="Roberts A."/>
            <person name="Saif S."/>
            <person name="Shea T."/>
            <person name="Shenoy N."/>
            <person name="Sisk P."/>
            <person name="Stolte C."/>
            <person name="Sykes S."/>
            <person name="White J."/>
            <person name="Yandava C."/>
            <person name="Haas B."/>
            <person name="Henn M.R."/>
            <person name="Nusbaum C."/>
            <person name="Birren B."/>
        </authorList>
    </citation>
    <scope>NUCLEOTIDE SEQUENCE [LARGE SCALE GENOMIC DNA]</scope>
</reference>
<dbReference type="InParanoid" id="A0A1S0TSW8"/>
<dbReference type="RefSeq" id="XP_003144777.1">
    <property type="nucleotide sequence ID" value="XM_003144729.1"/>
</dbReference>
<dbReference type="CTD" id="9946637"/>
<accession>A0A1S0TSW8</accession>
<proteinExistence type="predicted"/>
<dbReference type="GeneID" id="9946637"/>
<organism evidence="1">
    <name type="scientific">Loa loa</name>
    <name type="common">Eye worm</name>
    <name type="synonym">Filaria loa</name>
    <dbReference type="NCBI Taxonomy" id="7209"/>
    <lineage>
        <taxon>Eukaryota</taxon>
        <taxon>Metazoa</taxon>
        <taxon>Ecdysozoa</taxon>
        <taxon>Nematoda</taxon>
        <taxon>Chromadorea</taxon>
        <taxon>Rhabditida</taxon>
        <taxon>Spirurina</taxon>
        <taxon>Spiruromorpha</taxon>
        <taxon>Filarioidea</taxon>
        <taxon>Onchocercidae</taxon>
        <taxon>Loa</taxon>
    </lineage>
</organism>
<gene>
    <name evidence="1" type="ORF">LOAG_09200</name>
</gene>
<protein>
    <submittedName>
        <fullName evidence="1">Uncharacterized protein</fullName>
    </submittedName>
</protein>
<name>A0A1S0TSW8_LOALO</name>
<dbReference type="AlphaFoldDB" id="A0A1S0TSW8"/>
<sequence>MIWYTCNIFHPNLDLHKNNCNPEVLMRKKKCRNFCSFAQNLKVCAALSVGGSGKSYGGKGQVSCTHGYKSANRITAKASDEWIKRFVATRNNSKTRRSQTQSEINNLLPLTGFNAVSHQTVSKQGNLIWLVSKRSLRKNEGGKGMPSDWLTWKALSLLAAKYSKGFSQIRPKLSKNCSFSSSLLSQDSSRDSLNS</sequence>
<dbReference type="EMBL" id="JH712234">
    <property type="protein sequence ID" value="EFO19292.1"/>
    <property type="molecule type" value="Genomic_DNA"/>
</dbReference>
<dbReference type="KEGG" id="loa:LOAG_09200"/>
<evidence type="ECO:0000313" key="1">
    <source>
        <dbReference type="EMBL" id="EFO19292.1"/>
    </source>
</evidence>